<feature type="chain" id="PRO_5032772599" description="Copper-binding protein" evidence="1">
    <location>
        <begin position="28"/>
        <end position="130"/>
    </location>
</feature>
<dbReference type="OrthoDB" id="8420938at2"/>
<keyword evidence="1" id="KW-0732">Signal</keyword>
<comment type="caution">
    <text evidence="2">The sequence shown here is derived from an EMBL/GenBank/DDBJ whole genome shotgun (WGS) entry which is preliminary data.</text>
</comment>
<dbReference type="Proteomes" id="UP000466966">
    <property type="component" value="Unassembled WGS sequence"/>
</dbReference>
<organism evidence="2 3">
    <name type="scientific">Alteraurantiacibacter buctensis</name>
    <dbReference type="NCBI Taxonomy" id="1503981"/>
    <lineage>
        <taxon>Bacteria</taxon>
        <taxon>Pseudomonadati</taxon>
        <taxon>Pseudomonadota</taxon>
        <taxon>Alphaproteobacteria</taxon>
        <taxon>Sphingomonadales</taxon>
        <taxon>Erythrobacteraceae</taxon>
        <taxon>Alteraurantiacibacter</taxon>
    </lineage>
</organism>
<accession>A0A844Z045</accession>
<gene>
    <name evidence="2" type="ORF">GRI99_12980</name>
</gene>
<feature type="signal peptide" evidence="1">
    <location>
        <begin position="1"/>
        <end position="27"/>
    </location>
</feature>
<dbReference type="InterPro" id="IPR046150">
    <property type="entry name" value="DUF6152"/>
</dbReference>
<dbReference type="AlphaFoldDB" id="A0A844Z045"/>
<protein>
    <recommendedName>
        <fullName evidence="4">Copper-binding protein</fullName>
    </recommendedName>
</protein>
<evidence type="ECO:0008006" key="4">
    <source>
        <dbReference type="Google" id="ProtNLM"/>
    </source>
</evidence>
<dbReference type="Pfam" id="PF19649">
    <property type="entry name" value="DUF6152"/>
    <property type="match status" value="1"/>
</dbReference>
<name>A0A844Z045_9SPHN</name>
<sequence>MTLIGKAALAALALSPLAMTASAPASAHHSYSMFDMQRTVLLQATVTQFRWQNPHAFIRVTVPAGGQTEEWSIEMTSPNNLTQEGWTRTSLRQGDRVQLWVHPLRSGARGGSYVGVRKADGTTLGTVPQQ</sequence>
<keyword evidence="3" id="KW-1185">Reference proteome</keyword>
<evidence type="ECO:0000256" key="1">
    <source>
        <dbReference type="SAM" id="SignalP"/>
    </source>
</evidence>
<proteinExistence type="predicted"/>
<evidence type="ECO:0000313" key="3">
    <source>
        <dbReference type="Proteomes" id="UP000466966"/>
    </source>
</evidence>
<evidence type="ECO:0000313" key="2">
    <source>
        <dbReference type="EMBL" id="MXO72540.1"/>
    </source>
</evidence>
<dbReference type="RefSeq" id="WP_160772470.1">
    <property type="nucleotide sequence ID" value="NZ_WTYV01000005.1"/>
</dbReference>
<reference evidence="2 3" key="1">
    <citation type="submission" date="2019-12" db="EMBL/GenBank/DDBJ databases">
        <title>Genomic-based taxomic classification of the family Erythrobacteraceae.</title>
        <authorList>
            <person name="Xu L."/>
        </authorList>
    </citation>
    <scope>NUCLEOTIDE SEQUENCE [LARGE SCALE GENOMIC DNA]</scope>
    <source>
        <strain evidence="2 3">M0322</strain>
    </source>
</reference>
<dbReference type="EMBL" id="WTYV01000005">
    <property type="protein sequence ID" value="MXO72540.1"/>
    <property type="molecule type" value="Genomic_DNA"/>
</dbReference>